<comment type="caution">
    <text evidence="2">The sequence shown here is derived from an EMBL/GenBank/DDBJ whole genome shotgun (WGS) entry which is preliminary data.</text>
</comment>
<dbReference type="Proteomes" id="UP001187192">
    <property type="component" value="Unassembled WGS sequence"/>
</dbReference>
<evidence type="ECO:0000256" key="1">
    <source>
        <dbReference type="SAM" id="MobiDB-lite"/>
    </source>
</evidence>
<gene>
    <name evidence="2" type="ORF">TIFTF001_020288</name>
</gene>
<sequence length="336" mass="38163">MDPARVNEDRDAVASFYESHPLLFDCTRQTVSLAAWLYDMELDFCTSHIEALLQVSLASRCLVADARLWWMTLGERAMPDRTWAHFRTLVIARFGLVPDEGADEPYRDPEIYRAMHLERYFSYVADWHAYPQESMGHYCRRFQEAMLPHIPQDIVSPGMQALLILRNGLPHQIRQYVPAPMPDMTIGHMIDDIMDAEVIAHAMQGDAYVDDHQVPVDDAGIGEPLFEAGPVFPEDPIPAVPLQEVLAPEAEVEVEADDQDAADDIVTPEDQPEDPPVIDISSDDEDDGEEHEPWYGGWLDEEIEDFEDDPEEILFDDGDWDVDSDTSSVVTIEYID</sequence>
<proteinExistence type="predicted"/>
<feature type="region of interest" description="Disordered" evidence="1">
    <location>
        <begin position="263"/>
        <end position="296"/>
    </location>
</feature>
<feature type="compositionally biased region" description="Acidic residues" evidence="1">
    <location>
        <begin position="281"/>
        <end position="290"/>
    </location>
</feature>
<dbReference type="EMBL" id="BTGU01000036">
    <property type="protein sequence ID" value="GMN51136.1"/>
    <property type="molecule type" value="Genomic_DNA"/>
</dbReference>
<evidence type="ECO:0000313" key="3">
    <source>
        <dbReference type="Proteomes" id="UP001187192"/>
    </source>
</evidence>
<accession>A0AA88ATV8</accession>
<dbReference type="AlphaFoldDB" id="A0AA88ATV8"/>
<keyword evidence="3" id="KW-1185">Reference proteome</keyword>
<evidence type="ECO:0000313" key="2">
    <source>
        <dbReference type="EMBL" id="GMN51136.1"/>
    </source>
</evidence>
<name>A0AA88ATV8_FICCA</name>
<feature type="compositionally biased region" description="Acidic residues" evidence="1">
    <location>
        <begin position="263"/>
        <end position="273"/>
    </location>
</feature>
<reference evidence="2" key="1">
    <citation type="submission" date="2023-07" db="EMBL/GenBank/DDBJ databases">
        <title>draft genome sequence of fig (Ficus carica).</title>
        <authorList>
            <person name="Takahashi T."/>
            <person name="Nishimura K."/>
        </authorList>
    </citation>
    <scope>NUCLEOTIDE SEQUENCE</scope>
</reference>
<protein>
    <submittedName>
        <fullName evidence="2">Uncharacterized protein</fullName>
    </submittedName>
</protein>
<organism evidence="2 3">
    <name type="scientific">Ficus carica</name>
    <name type="common">Common fig</name>
    <dbReference type="NCBI Taxonomy" id="3494"/>
    <lineage>
        <taxon>Eukaryota</taxon>
        <taxon>Viridiplantae</taxon>
        <taxon>Streptophyta</taxon>
        <taxon>Embryophyta</taxon>
        <taxon>Tracheophyta</taxon>
        <taxon>Spermatophyta</taxon>
        <taxon>Magnoliopsida</taxon>
        <taxon>eudicotyledons</taxon>
        <taxon>Gunneridae</taxon>
        <taxon>Pentapetalae</taxon>
        <taxon>rosids</taxon>
        <taxon>fabids</taxon>
        <taxon>Rosales</taxon>
        <taxon>Moraceae</taxon>
        <taxon>Ficeae</taxon>
        <taxon>Ficus</taxon>
    </lineage>
</organism>